<proteinExistence type="predicted"/>
<dbReference type="InterPro" id="IPR011846">
    <property type="entry name" value="Cyd_oper_YbgE"/>
</dbReference>
<evidence type="ECO:0000256" key="1">
    <source>
        <dbReference type="SAM" id="Phobius"/>
    </source>
</evidence>
<keyword evidence="1" id="KW-0812">Transmembrane</keyword>
<protein>
    <submittedName>
        <fullName evidence="2">Cyd operon protein YbgE</fullName>
    </submittedName>
</protein>
<dbReference type="EMBL" id="JBHUFP010000010">
    <property type="protein sequence ID" value="MFD1806290.1"/>
    <property type="molecule type" value="Genomic_DNA"/>
</dbReference>
<dbReference type="Pfam" id="PF09600">
    <property type="entry name" value="Cyd_oper_YbgE"/>
    <property type="match status" value="1"/>
</dbReference>
<feature type="transmembrane region" description="Helical" evidence="1">
    <location>
        <begin position="12"/>
        <end position="33"/>
    </location>
</feature>
<keyword evidence="1" id="KW-0472">Membrane</keyword>
<feature type="transmembrane region" description="Helical" evidence="1">
    <location>
        <begin position="45"/>
        <end position="65"/>
    </location>
</feature>
<gene>
    <name evidence="2" type="primary">ybgE</name>
    <name evidence="2" type="ORF">ACFSAV_07920</name>
</gene>
<sequence length="95" mass="10725">MISSLYQIFNKGSLRTLSFILAISITLCFFLNIHDFSTNLRSAPITLVLLSIWGTGIVWIHGIGFEIRSTIWQLVFSPLLGYIAVILAFCVSWLM</sequence>
<name>A0ABW4NUH4_9PAST</name>
<feature type="transmembrane region" description="Helical" evidence="1">
    <location>
        <begin position="71"/>
        <end position="94"/>
    </location>
</feature>
<organism evidence="2 3">
    <name type="scientific">Pasteurella oralis</name>
    <dbReference type="NCBI Taxonomy" id="1071947"/>
    <lineage>
        <taxon>Bacteria</taxon>
        <taxon>Pseudomonadati</taxon>
        <taxon>Pseudomonadota</taxon>
        <taxon>Gammaproteobacteria</taxon>
        <taxon>Pasteurellales</taxon>
        <taxon>Pasteurellaceae</taxon>
        <taxon>Pasteurella</taxon>
    </lineage>
</organism>
<evidence type="ECO:0000313" key="2">
    <source>
        <dbReference type="EMBL" id="MFD1806290.1"/>
    </source>
</evidence>
<comment type="caution">
    <text evidence="2">The sequence shown here is derived from an EMBL/GenBank/DDBJ whole genome shotgun (WGS) entry which is preliminary data.</text>
</comment>
<keyword evidence="3" id="KW-1185">Reference proteome</keyword>
<evidence type="ECO:0000313" key="3">
    <source>
        <dbReference type="Proteomes" id="UP001597420"/>
    </source>
</evidence>
<dbReference type="RefSeq" id="WP_379098225.1">
    <property type="nucleotide sequence ID" value="NZ_JAUNLA010000030.1"/>
</dbReference>
<dbReference type="Proteomes" id="UP001597420">
    <property type="component" value="Unassembled WGS sequence"/>
</dbReference>
<keyword evidence="1" id="KW-1133">Transmembrane helix</keyword>
<accession>A0ABW4NUH4</accession>
<reference evidence="3" key="1">
    <citation type="journal article" date="2019" name="Int. J. Syst. Evol. Microbiol.">
        <title>The Global Catalogue of Microorganisms (GCM) 10K type strain sequencing project: providing services to taxonomists for standard genome sequencing and annotation.</title>
        <authorList>
            <consortium name="The Broad Institute Genomics Platform"/>
            <consortium name="The Broad Institute Genome Sequencing Center for Infectious Disease"/>
            <person name="Wu L."/>
            <person name="Ma J."/>
        </authorList>
    </citation>
    <scope>NUCLEOTIDE SEQUENCE [LARGE SCALE GENOMIC DNA]</scope>
    <source>
        <strain evidence="3">CCM 7950</strain>
    </source>
</reference>
<dbReference type="NCBIfam" id="TIGR02112">
    <property type="entry name" value="cyd_oper_ybgE"/>
    <property type="match status" value="1"/>
</dbReference>